<feature type="region of interest" description="Disordered" evidence="7">
    <location>
        <begin position="127"/>
        <end position="154"/>
    </location>
</feature>
<evidence type="ECO:0000256" key="7">
    <source>
        <dbReference type="SAM" id="MobiDB-lite"/>
    </source>
</evidence>
<feature type="domain" description="Homeobox" evidence="8">
    <location>
        <begin position="185"/>
        <end position="245"/>
    </location>
</feature>
<reference evidence="10" key="1">
    <citation type="submission" date="2024-02" db="UniProtKB">
        <authorList>
            <consortium name="WormBaseParasite"/>
        </authorList>
    </citation>
    <scope>IDENTIFICATION</scope>
</reference>
<dbReference type="PANTHER" id="PTHR24340">
    <property type="entry name" value="HOMEOBOX PROTEIN NKX"/>
    <property type="match status" value="1"/>
</dbReference>
<keyword evidence="9" id="KW-1185">Reference proteome</keyword>
<dbReference type="Proteomes" id="UP000887575">
    <property type="component" value="Unassembled WGS sequence"/>
</dbReference>
<name>A0AAF3F0P6_9BILA</name>
<evidence type="ECO:0000256" key="2">
    <source>
        <dbReference type="ARBA" id="ARBA00023125"/>
    </source>
</evidence>
<evidence type="ECO:0000313" key="10">
    <source>
        <dbReference type="WBParaSite" id="MBELARI_LOCUS20081.3"/>
    </source>
</evidence>
<dbReference type="PRINTS" id="PR00024">
    <property type="entry name" value="HOMEOBOX"/>
</dbReference>
<keyword evidence="4 5" id="KW-0539">Nucleus</keyword>
<dbReference type="InterPro" id="IPR020479">
    <property type="entry name" value="HD_metazoa"/>
</dbReference>
<dbReference type="InterPro" id="IPR050394">
    <property type="entry name" value="Homeobox_NK-like"/>
</dbReference>
<accession>A0AAF3F0P6</accession>
<dbReference type="PROSITE" id="PS00027">
    <property type="entry name" value="HOMEOBOX_1"/>
    <property type="match status" value="1"/>
</dbReference>
<keyword evidence="2 5" id="KW-0238">DNA-binding</keyword>
<evidence type="ECO:0000259" key="8">
    <source>
        <dbReference type="PROSITE" id="PS50071"/>
    </source>
</evidence>
<comment type="subcellular location">
    <subcellularLocation>
        <location evidence="1 5 6">Nucleus</location>
    </subcellularLocation>
</comment>
<evidence type="ECO:0000256" key="3">
    <source>
        <dbReference type="ARBA" id="ARBA00023155"/>
    </source>
</evidence>
<dbReference type="InterPro" id="IPR017970">
    <property type="entry name" value="Homeobox_CS"/>
</dbReference>
<dbReference type="SMART" id="SM00389">
    <property type="entry name" value="HOX"/>
    <property type="match status" value="1"/>
</dbReference>
<evidence type="ECO:0000256" key="4">
    <source>
        <dbReference type="ARBA" id="ARBA00023242"/>
    </source>
</evidence>
<dbReference type="GO" id="GO:0030154">
    <property type="term" value="P:cell differentiation"/>
    <property type="evidence" value="ECO:0007669"/>
    <property type="project" value="TreeGrafter"/>
</dbReference>
<proteinExistence type="predicted"/>
<dbReference type="PRINTS" id="PR00031">
    <property type="entry name" value="HTHREPRESSR"/>
</dbReference>
<dbReference type="InterPro" id="IPR000047">
    <property type="entry name" value="HTH_motif"/>
</dbReference>
<dbReference type="InterPro" id="IPR009057">
    <property type="entry name" value="Homeodomain-like_sf"/>
</dbReference>
<keyword evidence="3 5" id="KW-0371">Homeobox</keyword>
<dbReference type="CDD" id="cd00086">
    <property type="entry name" value="homeodomain"/>
    <property type="match status" value="1"/>
</dbReference>
<dbReference type="Gene3D" id="1.10.10.60">
    <property type="entry name" value="Homeodomain-like"/>
    <property type="match status" value="1"/>
</dbReference>
<feature type="DNA-binding region" description="Homeobox" evidence="5">
    <location>
        <begin position="187"/>
        <end position="246"/>
    </location>
</feature>
<evidence type="ECO:0000313" key="9">
    <source>
        <dbReference type="Proteomes" id="UP000887575"/>
    </source>
</evidence>
<dbReference type="GO" id="GO:0000978">
    <property type="term" value="F:RNA polymerase II cis-regulatory region sequence-specific DNA binding"/>
    <property type="evidence" value="ECO:0007669"/>
    <property type="project" value="TreeGrafter"/>
</dbReference>
<feature type="compositionally biased region" description="Low complexity" evidence="7">
    <location>
        <begin position="1"/>
        <end position="24"/>
    </location>
</feature>
<dbReference type="GO" id="GO:0000981">
    <property type="term" value="F:DNA-binding transcription factor activity, RNA polymerase II-specific"/>
    <property type="evidence" value="ECO:0007669"/>
    <property type="project" value="InterPro"/>
</dbReference>
<evidence type="ECO:0000256" key="5">
    <source>
        <dbReference type="PROSITE-ProRule" id="PRU00108"/>
    </source>
</evidence>
<sequence>MFNVQTLAGSSATTSTPATFNPTPGIDQKETKPDLFKWEVPTITTSATAATLDPLGATSQSLVSHTLAAQNGGSWTDHLPLLAVSGYPSATHFSLDGPASTAYMAYDPAYFQAGALPSSSQMYSLPPADPFTQPSTLTTSTQNADEKRTVETGGSEVKIGIKQIECDNEIAEEIEEDDPSGDGKKRKRKRRVLFTKAQTFELERRFRIQRYLNSAEREELAMQIGLTPNQIKIWFQNHRYRLKTDISFSYKTKKTMSEKGLNTSLLRPSMSNTAAAAAFSAGRMPIQSLQMLVKEGKPYAQDLTGSYQAAAALTFSGGSYLPQASYLPPPGTYLPSPGNASGYMHQGWGWG</sequence>
<dbReference type="PANTHER" id="PTHR24340:SF82">
    <property type="entry name" value="HOMEOBOX PROTEIN VND"/>
    <property type="match status" value="1"/>
</dbReference>
<dbReference type="WBParaSite" id="MBELARI_LOCUS20081.3">
    <property type="protein sequence ID" value="MBELARI_LOCUS20081.3"/>
    <property type="gene ID" value="MBELARI_LOCUS20081"/>
</dbReference>
<evidence type="ECO:0000256" key="6">
    <source>
        <dbReference type="RuleBase" id="RU000682"/>
    </source>
</evidence>
<evidence type="ECO:0000256" key="1">
    <source>
        <dbReference type="ARBA" id="ARBA00004123"/>
    </source>
</evidence>
<protein>
    <submittedName>
        <fullName evidence="10">Homeobox domain-containing protein</fullName>
    </submittedName>
</protein>
<dbReference type="AlphaFoldDB" id="A0AAF3F0P6"/>
<organism evidence="9 10">
    <name type="scientific">Mesorhabditis belari</name>
    <dbReference type="NCBI Taxonomy" id="2138241"/>
    <lineage>
        <taxon>Eukaryota</taxon>
        <taxon>Metazoa</taxon>
        <taxon>Ecdysozoa</taxon>
        <taxon>Nematoda</taxon>
        <taxon>Chromadorea</taxon>
        <taxon>Rhabditida</taxon>
        <taxon>Rhabditina</taxon>
        <taxon>Rhabditomorpha</taxon>
        <taxon>Rhabditoidea</taxon>
        <taxon>Rhabditidae</taxon>
        <taxon>Mesorhabditinae</taxon>
        <taxon>Mesorhabditis</taxon>
    </lineage>
</organism>
<dbReference type="InterPro" id="IPR001356">
    <property type="entry name" value="HD"/>
</dbReference>
<dbReference type="SUPFAM" id="SSF46689">
    <property type="entry name" value="Homeodomain-like"/>
    <property type="match status" value="1"/>
</dbReference>
<dbReference type="Pfam" id="PF00046">
    <property type="entry name" value="Homeodomain"/>
    <property type="match status" value="1"/>
</dbReference>
<feature type="compositionally biased region" description="Polar residues" evidence="7">
    <location>
        <begin position="132"/>
        <end position="143"/>
    </location>
</feature>
<feature type="region of interest" description="Disordered" evidence="7">
    <location>
        <begin position="1"/>
        <end position="30"/>
    </location>
</feature>
<dbReference type="GO" id="GO:0005634">
    <property type="term" value="C:nucleus"/>
    <property type="evidence" value="ECO:0007669"/>
    <property type="project" value="UniProtKB-SubCell"/>
</dbReference>
<dbReference type="PROSITE" id="PS50071">
    <property type="entry name" value="HOMEOBOX_2"/>
    <property type="match status" value="1"/>
</dbReference>